<proteinExistence type="predicted"/>
<sequence>MIITGFIKAIGIIALVATLSSCPLPLPGGGLGGPRGGFMQQGG</sequence>
<evidence type="ECO:0008006" key="3">
    <source>
        <dbReference type="Google" id="ProtNLM"/>
    </source>
</evidence>
<evidence type="ECO:0000313" key="1">
    <source>
        <dbReference type="EMBL" id="CCO92894.1"/>
    </source>
</evidence>
<name>A0A831ESI4_ERWAM</name>
<reference evidence="1 2" key="1">
    <citation type="submission" date="2012-11" db="EMBL/GenBank/DDBJ databases">
        <authorList>
            <person name="Linke B."/>
        </authorList>
    </citation>
    <scope>NUCLEOTIDE SEQUENCE [LARGE SCALE GENOMIC DNA]</scope>
    <source>
        <strain evidence="2">CFBP 1232</strain>
    </source>
</reference>
<evidence type="ECO:0000313" key="2">
    <source>
        <dbReference type="Proteomes" id="UP000013111"/>
    </source>
</evidence>
<dbReference type="EMBL" id="CAPB01000008">
    <property type="protein sequence ID" value="CCO92894.1"/>
    <property type="molecule type" value="Genomic_DNA"/>
</dbReference>
<gene>
    <name evidence="1" type="ORF">BN437_0940</name>
</gene>
<protein>
    <recommendedName>
        <fullName evidence="3">Lipoprotein</fullName>
    </recommendedName>
</protein>
<dbReference type="AlphaFoldDB" id="A0A831ESI4"/>
<organism evidence="1 2">
    <name type="scientific">Erwinia amylovora NBRC 12687 = CFBP 1232</name>
    <dbReference type="NCBI Taxonomy" id="1219359"/>
    <lineage>
        <taxon>Bacteria</taxon>
        <taxon>Pseudomonadati</taxon>
        <taxon>Pseudomonadota</taxon>
        <taxon>Gammaproteobacteria</taxon>
        <taxon>Enterobacterales</taxon>
        <taxon>Erwiniaceae</taxon>
        <taxon>Erwinia</taxon>
    </lineage>
</organism>
<reference evidence="1 2" key="2">
    <citation type="submission" date="2013-04" db="EMBL/GenBank/DDBJ databases">
        <title>Comparative genomics of 12 strains of Erwinia amylovora identifies a pan-genome with a large conserved core and provides insights into host specificity.</title>
        <authorList>
            <person name="Mann R.A."/>
            <person name="Smits T.H.M."/>
            <person name="Buehlmann A."/>
            <person name="Blom J."/>
            <person name="Goesmann A."/>
            <person name="Frey J.E."/>
            <person name="Plummer K.M."/>
            <person name="Beer S.V."/>
            <person name="Luck J."/>
            <person name="Duffy B."/>
            <person name="Rodoni B."/>
        </authorList>
    </citation>
    <scope>NUCLEOTIDE SEQUENCE [LARGE SCALE GENOMIC DNA]</scope>
    <source>
        <strain evidence="2">CFBP 1232</strain>
    </source>
</reference>
<dbReference type="Proteomes" id="UP000013111">
    <property type="component" value="Unassembled WGS sequence"/>
</dbReference>
<comment type="caution">
    <text evidence="1">The sequence shown here is derived from an EMBL/GenBank/DDBJ whole genome shotgun (WGS) entry which is preliminary data.</text>
</comment>
<accession>A0A831ESI4</accession>